<organism evidence="3 4">
    <name type="scientific">Niabella drilacis (strain DSM 25811 / CCM 8410 / CCUG 62505 / LMG 26954 / E90)</name>
    <dbReference type="NCBI Taxonomy" id="1285928"/>
    <lineage>
        <taxon>Bacteria</taxon>
        <taxon>Pseudomonadati</taxon>
        <taxon>Bacteroidota</taxon>
        <taxon>Chitinophagia</taxon>
        <taxon>Chitinophagales</taxon>
        <taxon>Chitinophagaceae</taxon>
        <taxon>Niabella</taxon>
    </lineage>
</organism>
<evidence type="ECO:0000313" key="3">
    <source>
        <dbReference type="EMBL" id="SDE11327.1"/>
    </source>
</evidence>
<dbReference type="InterPro" id="IPR014973">
    <property type="entry name" value="DUF1835"/>
</dbReference>
<feature type="domain" description="DUF1835" evidence="1">
    <location>
        <begin position="5"/>
        <end position="121"/>
    </location>
</feature>
<dbReference type="Pfam" id="PF08874">
    <property type="entry name" value="DUF1835"/>
    <property type="match status" value="1"/>
</dbReference>
<sequence length="266" mass="29821">MTDLHLTSHPGTAGSLCWGIQKNKLAGDVIVIEDTPGIGPLDDGKKRAAFLQSMGFEEYYMHLGMVETDAFAPWLALQERLRQNPAGRLVLWAGSDANDYIFIRMACYWLRGIDVKIALIQVPPLWGHHSISAHSMPELVSMLHQAVPLNRAKRERFAKQFEQIAARPELLRECDENGVLRFKDLSVYDGDVLGYCSRRWKPAVRMVGEIMGRSDGRNPLGELFACSRLKHLVLSGDLEADGPLTSMRTFRVRLAKKHVQAPATTL</sequence>
<proteinExistence type="predicted"/>
<dbReference type="AlphaFoldDB" id="A0A1G7AA01"/>
<dbReference type="RefSeq" id="WP_090393023.1">
    <property type="nucleotide sequence ID" value="NZ_FMZO01000022.1"/>
</dbReference>
<dbReference type="Pfam" id="PF12395">
    <property type="entry name" value="DUF3658"/>
    <property type="match status" value="1"/>
</dbReference>
<protein>
    <recommendedName>
        <fullName evidence="5">DUF1835 domain-containing protein</fullName>
    </recommendedName>
</protein>
<keyword evidence="4" id="KW-1185">Reference proteome</keyword>
<evidence type="ECO:0000259" key="1">
    <source>
        <dbReference type="Pfam" id="PF08874"/>
    </source>
</evidence>
<dbReference type="EMBL" id="FMZO01000022">
    <property type="protein sequence ID" value="SDE11327.1"/>
    <property type="molecule type" value="Genomic_DNA"/>
</dbReference>
<gene>
    <name evidence="3" type="ORF">SAMN04487894_1228</name>
</gene>
<name>A0A1G7AA01_NIADE</name>
<dbReference type="STRING" id="1285928.SAMN04487894_1228"/>
<evidence type="ECO:0000259" key="2">
    <source>
        <dbReference type="Pfam" id="PF12395"/>
    </source>
</evidence>
<evidence type="ECO:0000313" key="4">
    <source>
        <dbReference type="Proteomes" id="UP000198757"/>
    </source>
</evidence>
<dbReference type="InterPro" id="IPR022123">
    <property type="entry name" value="DUF3658"/>
</dbReference>
<reference evidence="4" key="1">
    <citation type="submission" date="2016-10" db="EMBL/GenBank/DDBJ databases">
        <authorList>
            <person name="Varghese N."/>
            <person name="Submissions S."/>
        </authorList>
    </citation>
    <scope>NUCLEOTIDE SEQUENCE [LARGE SCALE GENOMIC DNA]</scope>
    <source>
        <strain evidence="4">DSM 25811 / CCM 8410 / LMG 26954 / E90</strain>
    </source>
</reference>
<dbReference type="OrthoDB" id="662257at2"/>
<dbReference type="Proteomes" id="UP000198757">
    <property type="component" value="Unassembled WGS sequence"/>
</dbReference>
<accession>A0A1G7AA01</accession>
<evidence type="ECO:0008006" key="5">
    <source>
        <dbReference type="Google" id="ProtNLM"/>
    </source>
</evidence>
<feature type="domain" description="DUF3658" evidence="2">
    <location>
        <begin position="143"/>
        <end position="249"/>
    </location>
</feature>